<dbReference type="Pfam" id="PF00162">
    <property type="entry name" value="PGK"/>
    <property type="match status" value="1"/>
</dbReference>
<feature type="binding site" evidence="12 14">
    <location>
        <position position="292"/>
    </location>
    <ligand>
        <name>ATP</name>
        <dbReference type="ChEBI" id="CHEBI:30616"/>
    </ligand>
</feature>
<dbReference type="AlphaFoldDB" id="A0A1G6P4R9"/>
<comment type="pathway">
    <text evidence="2 12">Carbohydrate degradation; glycolysis; pyruvate from D-glyceraldehyde 3-phosphate: step 2/5.</text>
</comment>
<feature type="binding site" evidence="12">
    <location>
        <position position="35"/>
    </location>
    <ligand>
        <name>substrate</name>
    </ligand>
</feature>
<gene>
    <name evidence="12" type="primary">pgk</name>
    <name evidence="16" type="ORF">SAMN05660835_01309</name>
</gene>
<evidence type="ECO:0000256" key="6">
    <source>
        <dbReference type="ARBA" id="ARBA00016471"/>
    </source>
</evidence>
<dbReference type="Gene3D" id="3.40.50.1260">
    <property type="entry name" value="Phosphoglycerate kinase, N-terminal domain"/>
    <property type="match status" value="2"/>
</dbReference>
<protein>
    <recommendedName>
        <fullName evidence="6 12">Phosphoglycerate kinase</fullName>
        <ecNumber evidence="5 12">2.7.2.3</ecNumber>
    </recommendedName>
</protein>
<feature type="binding site" evidence="12">
    <location>
        <position position="150"/>
    </location>
    <ligand>
        <name>substrate</name>
    </ligand>
</feature>
<comment type="catalytic activity">
    <reaction evidence="1 12 15">
        <text>(2R)-3-phosphoglycerate + ATP = (2R)-3-phospho-glyceroyl phosphate + ADP</text>
        <dbReference type="Rhea" id="RHEA:14801"/>
        <dbReference type="ChEBI" id="CHEBI:30616"/>
        <dbReference type="ChEBI" id="CHEBI:57604"/>
        <dbReference type="ChEBI" id="CHEBI:58272"/>
        <dbReference type="ChEBI" id="CHEBI:456216"/>
        <dbReference type="EC" id="2.7.2.3"/>
    </reaction>
</comment>
<keyword evidence="10 12" id="KW-0067">ATP-binding</keyword>
<dbReference type="FunFam" id="3.40.50.1260:FF:000003">
    <property type="entry name" value="Phosphoglycerate kinase"/>
    <property type="match status" value="1"/>
</dbReference>
<feature type="binding site" evidence="12 14">
    <location>
        <position position="201"/>
    </location>
    <ligand>
        <name>ATP</name>
        <dbReference type="ChEBI" id="CHEBI:30616"/>
    </ligand>
</feature>
<accession>A0A1G6P4R9</accession>
<feature type="binding site" evidence="12 13">
    <location>
        <begin position="19"/>
        <end position="21"/>
    </location>
    <ligand>
        <name>substrate</name>
    </ligand>
</feature>
<evidence type="ECO:0000256" key="12">
    <source>
        <dbReference type="HAMAP-Rule" id="MF_00145"/>
    </source>
</evidence>
<evidence type="ECO:0000313" key="16">
    <source>
        <dbReference type="EMBL" id="SDC74437.1"/>
    </source>
</evidence>
<reference evidence="17" key="1">
    <citation type="submission" date="2016-10" db="EMBL/GenBank/DDBJ databases">
        <authorList>
            <person name="Varghese N."/>
            <person name="Submissions S."/>
        </authorList>
    </citation>
    <scope>NUCLEOTIDE SEQUENCE [LARGE SCALE GENOMIC DNA]</scope>
    <source>
        <strain evidence="17">DSM 8415</strain>
    </source>
</reference>
<dbReference type="Proteomes" id="UP000199411">
    <property type="component" value="Unassembled WGS sequence"/>
</dbReference>
<dbReference type="OrthoDB" id="9808460at2"/>
<dbReference type="PIRSF" id="PIRSF000724">
    <property type="entry name" value="Pgk"/>
    <property type="match status" value="1"/>
</dbReference>
<keyword evidence="7 12" id="KW-0808">Transferase</keyword>
<evidence type="ECO:0000313" key="17">
    <source>
        <dbReference type="Proteomes" id="UP000199411"/>
    </source>
</evidence>
<name>A0A1G6P4R9_9BACT</name>
<evidence type="ECO:0000256" key="14">
    <source>
        <dbReference type="PIRSR" id="PIRSR000724-2"/>
    </source>
</evidence>
<dbReference type="RefSeq" id="WP_092129059.1">
    <property type="nucleotide sequence ID" value="NZ_FMYU01000008.1"/>
</dbReference>
<dbReference type="FunFam" id="3.40.50.1260:FF:000006">
    <property type="entry name" value="Phosphoglycerate kinase"/>
    <property type="match status" value="1"/>
</dbReference>
<dbReference type="GO" id="GO:0006094">
    <property type="term" value="P:gluconeogenesis"/>
    <property type="evidence" value="ECO:0007669"/>
    <property type="project" value="TreeGrafter"/>
</dbReference>
<evidence type="ECO:0000256" key="3">
    <source>
        <dbReference type="ARBA" id="ARBA00008982"/>
    </source>
</evidence>
<dbReference type="HAMAP" id="MF_00145">
    <property type="entry name" value="Phosphoglyc_kinase"/>
    <property type="match status" value="1"/>
</dbReference>
<proteinExistence type="inferred from homology"/>
<dbReference type="InterPro" id="IPR001576">
    <property type="entry name" value="Phosphoglycerate_kinase"/>
</dbReference>
<keyword evidence="17" id="KW-1185">Reference proteome</keyword>
<dbReference type="UniPathway" id="UPA00109">
    <property type="reaction ID" value="UER00185"/>
</dbReference>
<dbReference type="GO" id="GO:0005829">
    <property type="term" value="C:cytosol"/>
    <property type="evidence" value="ECO:0007669"/>
    <property type="project" value="TreeGrafter"/>
</dbReference>
<dbReference type="InterPro" id="IPR036043">
    <property type="entry name" value="Phosphoglycerate_kinase_sf"/>
</dbReference>
<feature type="binding site" evidence="12 13">
    <location>
        <begin position="58"/>
        <end position="61"/>
    </location>
    <ligand>
        <name>substrate</name>
    </ligand>
</feature>
<feature type="binding site" evidence="13">
    <location>
        <position position="35"/>
    </location>
    <ligand>
        <name>(2R)-3-phosphoglycerate</name>
        <dbReference type="ChEBI" id="CHEBI:58272"/>
    </ligand>
</feature>
<feature type="binding site" evidence="12 14">
    <location>
        <begin position="349"/>
        <end position="352"/>
    </location>
    <ligand>
        <name>ATP</name>
        <dbReference type="ChEBI" id="CHEBI:30616"/>
    </ligand>
</feature>
<evidence type="ECO:0000256" key="9">
    <source>
        <dbReference type="ARBA" id="ARBA00022777"/>
    </source>
</evidence>
<feature type="binding site" evidence="13">
    <location>
        <position position="150"/>
    </location>
    <ligand>
        <name>(2R)-3-phosphoglycerate</name>
        <dbReference type="ChEBI" id="CHEBI:58272"/>
    </ligand>
</feature>
<evidence type="ECO:0000256" key="15">
    <source>
        <dbReference type="RuleBase" id="RU000532"/>
    </source>
</evidence>
<evidence type="ECO:0000256" key="10">
    <source>
        <dbReference type="ARBA" id="ARBA00022840"/>
    </source>
</evidence>
<dbReference type="EMBL" id="FMYU01000008">
    <property type="protein sequence ID" value="SDC74437.1"/>
    <property type="molecule type" value="Genomic_DNA"/>
</dbReference>
<evidence type="ECO:0000256" key="2">
    <source>
        <dbReference type="ARBA" id="ARBA00004838"/>
    </source>
</evidence>
<evidence type="ECO:0000256" key="1">
    <source>
        <dbReference type="ARBA" id="ARBA00000642"/>
    </source>
</evidence>
<comment type="subunit">
    <text evidence="4 12">Monomer.</text>
</comment>
<comment type="similarity">
    <text evidence="3 12 15">Belongs to the phosphoglycerate kinase family.</text>
</comment>
<dbReference type="InterPro" id="IPR015911">
    <property type="entry name" value="Phosphoglycerate_kinase_CS"/>
</dbReference>
<keyword evidence="11 12" id="KW-0324">Glycolysis</keyword>
<evidence type="ECO:0000256" key="8">
    <source>
        <dbReference type="ARBA" id="ARBA00022741"/>
    </source>
</evidence>
<sequence>MIFINELNLTNKRVFVRCDFNVPIDDEGNIMDDKRIRETLPTINYCMDAKAKVILASHMGRPKGKKDPKYSLANVAKRLSRLLNKEVKFIDSCIGDEVKKAIDSMDYGDCLLLENLRFQPGEEKDDIEFAKKLKELFDVYINDAFGVSHRKHTSVYTLPKICEIKAAGFLLKKEITYFSRILDNPVRPLIAVLGGAKVSSKISAVYNLIDKVDKIIIGGAMVFTFFKALGLPVGNSLVENDYLETAKDIYQKAQDKKIKMYFPVDFVVSEKMDEKAVTKIVPYQEIPDGYMGLDIGPASCKMFEEVMHDCGSIVWNGPMGVYEIDRFSRGTREMARIVGSSYALSVAGGGDTADAIARAHETDNITYISTGGGASLELLEGKKLPGIEALEA</sequence>
<evidence type="ECO:0000256" key="11">
    <source>
        <dbReference type="ARBA" id="ARBA00023152"/>
    </source>
</evidence>
<feature type="binding site" evidence="12 14">
    <location>
        <position position="323"/>
    </location>
    <ligand>
        <name>ATP</name>
        <dbReference type="ChEBI" id="CHEBI:30616"/>
    </ligand>
</feature>
<dbReference type="GO" id="GO:0043531">
    <property type="term" value="F:ADP binding"/>
    <property type="evidence" value="ECO:0007669"/>
    <property type="project" value="TreeGrafter"/>
</dbReference>
<feature type="binding site" evidence="12">
    <location>
        <position position="117"/>
    </location>
    <ligand>
        <name>substrate</name>
    </ligand>
</feature>
<evidence type="ECO:0000256" key="5">
    <source>
        <dbReference type="ARBA" id="ARBA00013061"/>
    </source>
</evidence>
<dbReference type="PROSITE" id="PS00111">
    <property type="entry name" value="PGLYCERATE_KINASE"/>
    <property type="match status" value="1"/>
</dbReference>
<evidence type="ECO:0000256" key="13">
    <source>
        <dbReference type="PIRSR" id="PIRSR000724-1"/>
    </source>
</evidence>
<dbReference type="EC" id="2.7.2.3" evidence="5 12"/>
<dbReference type="InterPro" id="IPR015824">
    <property type="entry name" value="Phosphoglycerate_kinase_N"/>
</dbReference>
<dbReference type="SUPFAM" id="SSF53748">
    <property type="entry name" value="Phosphoglycerate kinase"/>
    <property type="match status" value="1"/>
</dbReference>
<evidence type="ECO:0000256" key="7">
    <source>
        <dbReference type="ARBA" id="ARBA00022679"/>
    </source>
</evidence>
<feature type="binding site" evidence="13">
    <location>
        <position position="117"/>
    </location>
    <ligand>
        <name>(2R)-3-phosphoglycerate</name>
        <dbReference type="ChEBI" id="CHEBI:58272"/>
    </ligand>
</feature>
<dbReference type="CDD" id="cd00318">
    <property type="entry name" value="Phosphoglycerate_kinase"/>
    <property type="match status" value="1"/>
</dbReference>
<comment type="subcellular location">
    <subcellularLocation>
        <location evidence="12">Cytoplasm</location>
    </subcellularLocation>
</comment>
<dbReference type="GO" id="GO:0006096">
    <property type="term" value="P:glycolytic process"/>
    <property type="evidence" value="ECO:0007669"/>
    <property type="project" value="UniProtKB-UniRule"/>
</dbReference>
<dbReference type="PANTHER" id="PTHR11406:SF23">
    <property type="entry name" value="PHOSPHOGLYCERATE KINASE 1, CHLOROPLASTIC-RELATED"/>
    <property type="match status" value="1"/>
</dbReference>
<organism evidence="16 17">
    <name type="scientific">Desulfurella multipotens</name>
    <dbReference type="NCBI Taxonomy" id="79269"/>
    <lineage>
        <taxon>Bacteria</taxon>
        <taxon>Pseudomonadati</taxon>
        <taxon>Campylobacterota</taxon>
        <taxon>Desulfurellia</taxon>
        <taxon>Desulfurellales</taxon>
        <taxon>Desulfurellaceae</taxon>
        <taxon>Desulfurella</taxon>
    </lineage>
</organism>
<dbReference type="PANTHER" id="PTHR11406">
    <property type="entry name" value="PHOSPHOGLYCERATE KINASE"/>
    <property type="match status" value="1"/>
</dbReference>
<dbReference type="GO" id="GO:0005524">
    <property type="term" value="F:ATP binding"/>
    <property type="evidence" value="ECO:0007669"/>
    <property type="project" value="UniProtKB-KW"/>
</dbReference>
<keyword evidence="8 12" id="KW-0547">Nucleotide-binding</keyword>
<keyword evidence="12" id="KW-0963">Cytoplasm</keyword>
<dbReference type="PRINTS" id="PR00477">
    <property type="entry name" value="PHGLYCKINASE"/>
</dbReference>
<evidence type="ECO:0000256" key="4">
    <source>
        <dbReference type="ARBA" id="ARBA00011245"/>
    </source>
</evidence>
<keyword evidence="9 12" id="KW-0418">Kinase</keyword>
<dbReference type="GO" id="GO:0004618">
    <property type="term" value="F:phosphoglycerate kinase activity"/>
    <property type="evidence" value="ECO:0007669"/>
    <property type="project" value="UniProtKB-UniRule"/>
</dbReference>